<evidence type="ECO:0000313" key="2">
    <source>
        <dbReference type="Proteomes" id="UP000053237"/>
    </source>
</evidence>
<accession>A0A024FTI7</accession>
<dbReference type="Proteomes" id="UP000053237">
    <property type="component" value="Unassembled WGS sequence"/>
</dbReference>
<protein>
    <submittedName>
        <fullName evidence="1">Uncharacterized protein</fullName>
    </submittedName>
</protein>
<keyword evidence="2" id="KW-1185">Reference proteome</keyword>
<name>A0A024FTI7_9STRA</name>
<organism evidence="1 2">
    <name type="scientific">Albugo candida</name>
    <dbReference type="NCBI Taxonomy" id="65357"/>
    <lineage>
        <taxon>Eukaryota</taxon>
        <taxon>Sar</taxon>
        <taxon>Stramenopiles</taxon>
        <taxon>Oomycota</taxon>
        <taxon>Peronosporomycetes</taxon>
        <taxon>Albuginales</taxon>
        <taxon>Albuginaceae</taxon>
        <taxon>Albugo</taxon>
    </lineage>
</organism>
<dbReference type="InParanoid" id="A0A024FTI7"/>
<proteinExistence type="predicted"/>
<evidence type="ECO:0000313" key="1">
    <source>
        <dbReference type="EMBL" id="CCI10341.1"/>
    </source>
</evidence>
<reference evidence="1 2" key="1">
    <citation type="submission" date="2012-05" db="EMBL/GenBank/DDBJ databases">
        <title>Recombination and specialization in a pathogen metapopulation.</title>
        <authorList>
            <person name="Gardiner A."/>
            <person name="Kemen E."/>
            <person name="Schultz-Larsen T."/>
            <person name="MacLean D."/>
            <person name="Van Oosterhout C."/>
            <person name="Jones J.D.G."/>
        </authorList>
    </citation>
    <scope>NUCLEOTIDE SEQUENCE [LARGE SCALE GENOMIC DNA]</scope>
    <source>
        <strain evidence="1 2">Ac Nc2</strain>
    </source>
</reference>
<dbReference type="EMBL" id="CAIX01000223">
    <property type="protein sequence ID" value="CCI10341.1"/>
    <property type="molecule type" value="Genomic_DNA"/>
</dbReference>
<gene>
    <name evidence="1" type="ORF">BN9_095170</name>
</gene>
<sequence length="117" mass="13918">MYFPEHRSIQLISPTFSCPSLYLKLHFLKQTRDRRSKRSAYDSISIFAIRNCDVGVDEGCVYRTSSIKYESSDRIRWTKDRFSHWLIILSTIRPIRNAQYNRAIFDMKCTIIQASMR</sequence>
<comment type="caution">
    <text evidence="1">The sequence shown here is derived from an EMBL/GenBank/DDBJ whole genome shotgun (WGS) entry which is preliminary data.</text>
</comment>
<dbReference type="AlphaFoldDB" id="A0A024FTI7"/>